<evidence type="ECO:0000313" key="2">
    <source>
        <dbReference type="Proteomes" id="UP001234989"/>
    </source>
</evidence>
<name>A0AAF0V869_SOLVR</name>
<protein>
    <submittedName>
        <fullName evidence="1">Uncharacterized protein</fullName>
    </submittedName>
</protein>
<organism evidence="1 2">
    <name type="scientific">Solanum verrucosum</name>
    <dbReference type="NCBI Taxonomy" id="315347"/>
    <lineage>
        <taxon>Eukaryota</taxon>
        <taxon>Viridiplantae</taxon>
        <taxon>Streptophyta</taxon>
        <taxon>Embryophyta</taxon>
        <taxon>Tracheophyta</taxon>
        <taxon>Spermatophyta</taxon>
        <taxon>Magnoliopsida</taxon>
        <taxon>eudicotyledons</taxon>
        <taxon>Gunneridae</taxon>
        <taxon>Pentapetalae</taxon>
        <taxon>asterids</taxon>
        <taxon>lamiids</taxon>
        <taxon>Solanales</taxon>
        <taxon>Solanaceae</taxon>
        <taxon>Solanoideae</taxon>
        <taxon>Solaneae</taxon>
        <taxon>Solanum</taxon>
    </lineage>
</organism>
<evidence type="ECO:0000313" key="1">
    <source>
        <dbReference type="EMBL" id="WMV58406.1"/>
    </source>
</evidence>
<sequence length="151" mass="16608">MKLRWILWSLASFAEDGFWSFETSPEYLQKWTKNRKRGEGKGLVPRGFCGGLVCVRFLVDLGSFLFHRKMRKGTKMGLVDVLVHCLAGNDIGRGAKLRLPFTSHFTTRGHEHGPWEGSWGCLGLLGECHVVGATGQGTTGATIGRGSLDEA</sequence>
<reference evidence="1" key="1">
    <citation type="submission" date="2023-08" db="EMBL/GenBank/DDBJ databases">
        <title>A de novo genome assembly of Solanum verrucosum Schlechtendal, a Mexican diploid species geographically isolated from the other diploid A-genome species in potato relatives.</title>
        <authorList>
            <person name="Hosaka K."/>
        </authorList>
    </citation>
    <scope>NUCLEOTIDE SEQUENCE</scope>
    <source>
        <tissue evidence="1">Young leaves</tissue>
    </source>
</reference>
<keyword evidence="2" id="KW-1185">Reference proteome</keyword>
<dbReference type="AlphaFoldDB" id="A0AAF0V869"/>
<proteinExistence type="predicted"/>
<accession>A0AAF0V869</accession>
<gene>
    <name evidence="1" type="ORF">MTR67_051791</name>
</gene>
<dbReference type="Proteomes" id="UP001234989">
    <property type="component" value="Chromosome 12"/>
</dbReference>
<dbReference type="EMBL" id="CP133623">
    <property type="protein sequence ID" value="WMV58406.1"/>
    <property type="molecule type" value="Genomic_DNA"/>
</dbReference>